<dbReference type="EMBL" id="JBJKBG010000005">
    <property type="protein sequence ID" value="KAL3738439.1"/>
    <property type="molecule type" value="Genomic_DNA"/>
</dbReference>
<feature type="signal peptide" evidence="5">
    <location>
        <begin position="1"/>
        <end position="16"/>
    </location>
</feature>
<dbReference type="Gene3D" id="3.30.40.10">
    <property type="entry name" value="Zinc/RING finger domain, C3HC4 (zinc finger)"/>
    <property type="match status" value="1"/>
</dbReference>
<evidence type="ECO:0000256" key="3">
    <source>
        <dbReference type="ARBA" id="ARBA00022833"/>
    </source>
</evidence>
<gene>
    <name evidence="7" type="ORF">ACJRO7_019903</name>
</gene>
<evidence type="ECO:0000259" key="6">
    <source>
        <dbReference type="PROSITE" id="PS50089"/>
    </source>
</evidence>
<sequence length="158" mass="17647">MDVLCLLKLMFISALAQLGLVKPHDQEEDEEEGEEIPSPILITDGLSPSLFQVPVQALTAMIKTQVPVVQYARFLERHGHVRGAGEGGSNDGGCAVCLSSIEERDEVRELSNCSHAFHRECLDRWVDHNRVTCPLCRSLLFSPQTGENNKFLFSRGRR</sequence>
<feature type="domain" description="RING-type" evidence="6">
    <location>
        <begin position="94"/>
        <end position="137"/>
    </location>
</feature>
<dbReference type="GO" id="GO:0008270">
    <property type="term" value="F:zinc ion binding"/>
    <property type="evidence" value="ECO:0007669"/>
    <property type="project" value="UniProtKB-KW"/>
</dbReference>
<reference evidence="7 8" key="1">
    <citation type="submission" date="2024-11" db="EMBL/GenBank/DDBJ databases">
        <title>Chromosome-level genome assembly of Eucalyptus globulus Labill. provides insights into its genome evolution.</title>
        <authorList>
            <person name="Li X."/>
        </authorList>
    </citation>
    <scope>NUCLEOTIDE SEQUENCE [LARGE SCALE GENOMIC DNA]</scope>
    <source>
        <strain evidence="7">CL2024</strain>
        <tissue evidence="7">Fresh tender leaves</tissue>
    </source>
</reference>
<feature type="chain" id="PRO_5044775278" description="RING-type domain-containing protein" evidence="5">
    <location>
        <begin position="17"/>
        <end position="158"/>
    </location>
</feature>
<evidence type="ECO:0000256" key="2">
    <source>
        <dbReference type="ARBA" id="ARBA00022771"/>
    </source>
</evidence>
<keyword evidence="3" id="KW-0862">Zinc</keyword>
<organism evidence="7 8">
    <name type="scientific">Eucalyptus globulus</name>
    <name type="common">Tasmanian blue gum</name>
    <dbReference type="NCBI Taxonomy" id="34317"/>
    <lineage>
        <taxon>Eukaryota</taxon>
        <taxon>Viridiplantae</taxon>
        <taxon>Streptophyta</taxon>
        <taxon>Embryophyta</taxon>
        <taxon>Tracheophyta</taxon>
        <taxon>Spermatophyta</taxon>
        <taxon>Magnoliopsida</taxon>
        <taxon>eudicotyledons</taxon>
        <taxon>Gunneridae</taxon>
        <taxon>Pentapetalae</taxon>
        <taxon>rosids</taxon>
        <taxon>malvids</taxon>
        <taxon>Myrtales</taxon>
        <taxon>Myrtaceae</taxon>
        <taxon>Myrtoideae</taxon>
        <taxon>Eucalypteae</taxon>
        <taxon>Eucalyptus</taxon>
    </lineage>
</organism>
<accession>A0ABD3KEP1</accession>
<protein>
    <recommendedName>
        <fullName evidence="6">RING-type domain-containing protein</fullName>
    </recommendedName>
</protein>
<dbReference type="PANTHER" id="PTHR45969:SF81">
    <property type="entry name" value="OS08G0157400 PROTEIN"/>
    <property type="match status" value="1"/>
</dbReference>
<comment type="caution">
    <text evidence="7">The sequence shown here is derived from an EMBL/GenBank/DDBJ whole genome shotgun (WGS) entry which is preliminary data.</text>
</comment>
<dbReference type="SUPFAM" id="SSF57850">
    <property type="entry name" value="RING/U-box"/>
    <property type="match status" value="1"/>
</dbReference>
<evidence type="ECO:0000256" key="5">
    <source>
        <dbReference type="SAM" id="SignalP"/>
    </source>
</evidence>
<dbReference type="InterPro" id="IPR001841">
    <property type="entry name" value="Znf_RING"/>
</dbReference>
<keyword evidence="8" id="KW-1185">Reference proteome</keyword>
<keyword evidence="1" id="KW-0479">Metal-binding</keyword>
<dbReference type="InterPro" id="IPR013083">
    <property type="entry name" value="Znf_RING/FYVE/PHD"/>
</dbReference>
<dbReference type="AlphaFoldDB" id="A0ABD3KEP1"/>
<evidence type="ECO:0000313" key="7">
    <source>
        <dbReference type="EMBL" id="KAL3738439.1"/>
    </source>
</evidence>
<evidence type="ECO:0000313" key="8">
    <source>
        <dbReference type="Proteomes" id="UP001634007"/>
    </source>
</evidence>
<dbReference type="SMART" id="SM00184">
    <property type="entry name" value="RING"/>
    <property type="match status" value="1"/>
</dbReference>
<dbReference type="Pfam" id="PF13639">
    <property type="entry name" value="zf-RING_2"/>
    <property type="match status" value="1"/>
</dbReference>
<proteinExistence type="predicted"/>
<dbReference type="Proteomes" id="UP001634007">
    <property type="component" value="Unassembled WGS sequence"/>
</dbReference>
<keyword evidence="2 4" id="KW-0863">Zinc-finger</keyword>
<evidence type="ECO:0000256" key="1">
    <source>
        <dbReference type="ARBA" id="ARBA00022723"/>
    </source>
</evidence>
<keyword evidence="5" id="KW-0732">Signal</keyword>
<dbReference type="PROSITE" id="PS50089">
    <property type="entry name" value="ZF_RING_2"/>
    <property type="match status" value="1"/>
</dbReference>
<name>A0ABD3KEP1_EUCGL</name>
<dbReference type="PANTHER" id="PTHR45969">
    <property type="entry name" value="RING ZINC FINGER PROTEIN-RELATED"/>
    <property type="match status" value="1"/>
</dbReference>
<evidence type="ECO:0000256" key="4">
    <source>
        <dbReference type="PROSITE-ProRule" id="PRU00175"/>
    </source>
</evidence>